<feature type="compositionally biased region" description="Polar residues" evidence="1">
    <location>
        <begin position="26"/>
        <end position="53"/>
    </location>
</feature>
<feature type="chain" id="PRO_5016920679" evidence="2">
    <location>
        <begin position="22"/>
        <end position="184"/>
    </location>
</feature>
<evidence type="ECO:0000256" key="1">
    <source>
        <dbReference type="SAM" id="MobiDB-lite"/>
    </source>
</evidence>
<feature type="signal peptide" evidence="2">
    <location>
        <begin position="1"/>
        <end position="21"/>
    </location>
</feature>
<proteinExistence type="predicted"/>
<dbReference type="EMBL" id="UGYK01000002">
    <property type="protein sequence ID" value="SUI82526.1"/>
    <property type="molecule type" value="Genomic_DNA"/>
</dbReference>
<accession>A0A380AK28</accession>
<organism evidence="3 4">
    <name type="scientific">Serratia marcescens</name>
    <dbReference type="NCBI Taxonomy" id="615"/>
    <lineage>
        <taxon>Bacteria</taxon>
        <taxon>Pseudomonadati</taxon>
        <taxon>Pseudomonadota</taxon>
        <taxon>Gammaproteobacteria</taxon>
        <taxon>Enterobacterales</taxon>
        <taxon>Yersiniaceae</taxon>
        <taxon>Serratia</taxon>
    </lineage>
</organism>
<keyword evidence="2" id="KW-0732">Signal</keyword>
<feature type="region of interest" description="Disordered" evidence="1">
    <location>
        <begin position="26"/>
        <end position="55"/>
    </location>
</feature>
<evidence type="ECO:0000313" key="4">
    <source>
        <dbReference type="Proteomes" id="UP000254765"/>
    </source>
</evidence>
<evidence type="ECO:0000313" key="3">
    <source>
        <dbReference type="EMBL" id="SUI82526.1"/>
    </source>
</evidence>
<reference evidence="3 4" key="1">
    <citation type="submission" date="2018-06" db="EMBL/GenBank/DDBJ databases">
        <authorList>
            <consortium name="Pathogen Informatics"/>
            <person name="Doyle S."/>
        </authorList>
    </citation>
    <scope>NUCLEOTIDE SEQUENCE [LARGE SCALE GENOMIC DNA]</scope>
    <source>
        <strain evidence="3 4">NCTC10211</strain>
    </source>
</reference>
<protein>
    <submittedName>
        <fullName evidence="3">Phosphate starvation-inducible protein psiF</fullName>
    </submittedName>
</protein>
<dbReference type="Proteomes" id="UP000254765">
    <property type="component" value="Unassembled WGS sequence"/>
</dbReference>
<dbReference type="InterPro" id="IPR011690">
    <property type="entry name" value="P_starv_induced_PsiF"/>
</dbReference>
<name>A0A380AK28_SERMA</name>
<evidence type="ECO:0000256" key="2">
    <source>
        <dbReference type="SAM" id="SignalP"/>
    </source>
</evidence>
<dbReference type="Pfam" id="PF07769">
    <property type="entry name" value="PsiF_repeat"/>
    <property type="match status" value="2"/>
</dbReference>
<dbReference type="AlphaFoldDB" id="A0A380AK28"/>
<gene>
    <name evidence="3" type="primary">psiF</name>
    <name evidence="3" type="ORF">NCTC10211_05278</name>
</gene>
<sequence>MRLITALPLLAGLMLSTNLMAADATTATKTPSPAQAAQQKRMTDCNQQASTKSLKGADRSTFMSTCLKSEGAAASGKTLTPQQQKMKSCNADAKTKDLKGDARKTFMSNCLKKIGLISPLPRRVRSDSDVPFLPLPHQPERFSFFLSPALTLRPRNWLWLDTIDCRAPARGNIMIFVIIEMSDY</sequence>